<dbReference type="Pfam" id="PF01546">
    <property type="entry name" value="Peptidase_M20"/>
    <property type="match status" value="1"/>
</dbReference>
<proteinExistence type="inferred from homology"/>
<feature type="binding site" evidence="3">
    <location>
        <position position="118"/>
    </location>
    <ligand>
        <name>Zn(2+)</name>
        <dbReference type="ChEBI" id="CHEBI:29105"/>
        <label>2</label>
    </ligand>
</feature>
<feature type="chain" id="PRO_5038099286" evidence="5">
    <location>
        <begin position="19"/>
        <end position="434"/>
    </location>
</feature>
<dbReference type="NCBIfam" id="NF006771">
    <property type="entry name" value="PRK09290.1-5"/>
    <property type="match status" value="1"/>
</dbReference>
<gene>
    <name evidence="7" type="ORF">HQ497_02470</name>
</gene>
<keyword evidence="2 7" id="KW-0378">Hydrolase</keyword>
<dbReference type="GO" id="GO:0046872">
    <property type="term" value="F:metal ion binding"/>
    <property type="evidence" value="ECO:0007669"/>
    <property type="project" value="UniProtKB-KW"/>
</dbReference>
<feature type="binding site" evidence="3">
    <location>
        <position position="118"/>
    </location>
    <ligand>
        <name>Zn(2+)</name>
        <dbReference type="ChEBI" id="CHEBI:29105"/>
        <label>1</label>
    </ligand>
</feature>
<dbReference type="NCBIfam" id="TIGR01879">
    <property type="entry name" value="hydantase"/>
    <property type="match status" value="1"/>
</dbReference>
<evidence type="ECO:0000256" key="3">
    <source>
        <dbReference type="PIRSR" id="PIRSR001235-1"/>
    </source>
</evidence>
<feature type="binding site" evidence="3">
    <location>
        <position position="153"/>
    </location>
    <ligand>
        <name>Zn(2+)</name>
        <dbReference type="ChEBI" id="CHEBI:29105"/>
        <label>2</label>
    </ligand>
</feature>
<dbReference type="InterPro" id="IPR002933">
    <property type="entry name" value="Peptidase_M20"/>
</dbReference>
<feature type="binding site" evidence="4">
    <location>
        <position position="297"/>
    </location>
    <ligand>
        <name>allantoate</name>
        <dbReference type="ChEBI" id="CHEBI:17536"/>
    </ligand>
</feature>
<keyword evidence="3" id="KW-0862">Zinc</keyword>
<feature type="domain" description="Peptidase M20 dimerisation" evidence="6">
    <location>
        <begin position="233"/>
        <end position="333"/>
    </location>
</feature>
<dbReference type="PANTHER" id="PTHR32494">
    <property type="entry name" value="ALLANTOATE DEIMINASE-RELATED"/>
    <property type="match status" value="1"/>
</dbReference>
<evidence type="ECO:0000256" key="4">
    <source>
        <dbReference type="PIRSR" id="PIRSR001235-2"/>
    </source>
</evidence>
<dbReference type="InterPro" id="IPR010158">
    <property type="entry name" value="Amidase_Cbmase"/>
</dbReference>
<dbReference type="PANTHER" id="PTHR32494:SF5">
    <property type="entry name" value="ALLANTOATE AMIDOHYDROLASE"/>
    <property type="match status" value="1"/>
</dbReference>
<feature type="signal peptide" evidence="5">
    <location>
        <begin position="1"/>
        <end position="18"/>
    </location>
</feature>
<reference evidence="7" key="1">
    <citation type="submission" date="2020-05" db="EMBL/GenBank/DDBJ databases">
        <title>Sulfur intermediates as new biogeochemical hubs in an aquatic model microbial ecosystem.</title>
        <authorList>
            <person name="Vigneron A."/>
        </authorList>
    </citation>
    <scope>NUCLEOTIDE SEQUENCE</scope>
    <source>
        <strain evidence="7">Bin.250</strain>
    </source>
</reference>
<dbReference type="Gene3D" id="3.40.630.10">
    <property type="entry name" value="Zn peptidases"/>
    <property type="match status" value="1"/>
</dbReference>
<organism evidence="7 8">
    <name type="scientific">SAR86 cluster bacterium</name>
    <dbReference type="NCBI Taxonomy" id="2030880"/>
    <lineage>
        <taxon>Bacteria</taxon>
        <taxon>Pseudomonadati</taxon>
        <taxon>Pseudomonadota</taxon>
        <taxon>Gammaproteobacteria</taxon>
        <taxon>SAR86 cluster</taxon>
    </lineage>
</organism>
<dbReference type="AlphaFoldDB" id="A0A972VTY3"/>
<keyword evidence="5" id="KW-0732">Signal</keyword>
<name>A0A972VTY3_9GAMM</name>
<dbReference type="SUPFAM" id="SSF55031">
    <property type="entry name" value="Bacterial exopeptidase dimerisation domain"/>
    <property type="match status" value="1"/>
</dbReference>
<evidence type="ECO:0000313" key="8">
    <source>
        <dbReference type="Proteomes" id="UP000754644"/>
    </source>
</evidence>
<feature type="binding site" evidence="3">
    <location>
        <position position="212"/>
    </location>
    <ligand>
        <name>Zn(2+)</name>
        <dbReference type="ChEBI" id="CHEBI:29105"/>
        <label>1</label>
    </ligand>
</feature>
<dbReference type="CDD" id="cd03884">
    <property type="entry name" value="M20_bAS"/>
    <property type="match status" value="1"/>
</dbReference>
<dbReference type="PIRSF" id="PIRSF001235">
    <property type="entry name" value="Amidase_carbamoylase"/>
    <property type="match status" value="1"/>
</dbReference>
<feature type="binding site" evidence="4">
    <location>
        <position position="310"/>
    </location>
    <ligand>
        <name>allantoate</name>
        <dbReference type="ChEBI" id="CHEBI:17536"/>
    </ligand>
</feature>
<dbReference type="Pfam" id="PF07687">
    <property type="entry name" value="M20_dimer"/>
    <property type="match status" value="1"/>
</dbReference>
<dbReference type="SUPFAM" id="SSF53187">
    <property type="entry name" value="Zn-dependent exopeptidases"/>
    <property type="match status" value="1"/>
</dbReference>
<dbReference type="EMBL" id="JABMOJ010000085">
    <property type="protein sequence ID" value="NQV64205.1"/>
    <property type="molecule type" value="Genomic_DNA"/>
</dbReference>
<evidence type="ECO:0000256" key="5">
    <source>
        <dbReference type="SAM" id="SignalP"/>
    </source>
</evidence>
<accession>A0A972VTY3</accession>
<keyword evidence="3" id="KW-0479">Metal-binding</keyword>
<evidence type="ECO:0000256" key="1">
    <source>
        <dbReference type="ARBA" id="ARBA00006153"/>
    </source>
</evidence>
<dbReference type="InterPro" id="IPR011650">
    <property type="entry name" value="Peptidase_M20_dimer"/>
</dbReference>
<comment type="caution">
    <text evidence="7">The sequence shown here is derived from an EMBL/GenBank/DDBJ whole genome shotgun (WGS) entry which is preliminary data.</text>
</comment>
<dbReference type="Gene3D" id="3.30.70.360">
    <property type="match status" value="1"/>
</dbReference>
<dbReference type="InterPro" id="IPR036264">
    <property type="entry name" value="Bact_exopeptidase_dim_dom"/>
</dbReference>
<feature type="binding site" evidence="4">
    <location>
        <position position="237"/>
    </location>
    <ligand>
        <name>allantoate</name>
        <dbReference type="ChEBI" id="CHEBI:17536"/>
    </ligand>
</feature>
<dbReference type="GO" id="GO:0016813">
    <property type="term" value="F:hydrolase activity, acting on carbon-nitrogen (but not peptide) bonds, in linear amidines"/>
    <property type="evidence" value="ECO:0007669"/>
    <property type="project" value="InterPro"/>
</dbReference>
<comment type="cofactor">
    <cofactor evidence="3">
        <name>Zn(2+)</name>
        <dbReference type="ChEBI" id="CHEBI:29105"/>
    </cofactor>
    <text evidence="3">Binds 2 Zn(2+) ions per subunit.</text>
</comment>
<feature type="binding site" evidence="3">
    <location>
        <position position="107"/>
    </location>
    <ligand>
        <name>Zn(2+)</name>
        <dbReference type="ChEBI" id="CHEBI:29105"/>
        <label>1</label>
    </ligand>
</feature>
<dbReference type="Proteomes" id="UP000754644">
    <property type="component" value="Unassembled WGS sequence"/>
</dbReference>
<evidence type="ECO:0000313" key="7">
    <source>
        <dbReference type="EMBL" id="NQV64205.1"/>
    </source>
</evidence>
<feature type="binding site" evidence="3">
    <location>
        <position position="404"/>
    </location>
    <ligand>
        <name>Zn(2+)</name>
        <dbReference type="ChEBI" id="CHEBI:29105"/>
        <label>2</label>
    </ligand>
</feature>
<evidence type="ECO:0000259" key="6">
    <source>
        <dbReference type="Pfam" id="PF07687"/>
    </source>
</evidence>
<comment type="similarity">
    <text evidence="1">Belongs to the peptidase M20 family.</text>
</comment>
<sequence length="434" mass="45824">MTHSLLLLSLFISPLLFAADSTVDAGDTRVDSDRLSATMQHMRTFGENAAGGSDRVAYSEHNLAALGYLAHLMAESGLVAKIDVAGNLVGRREGRIDGLAPIVTGSHIDTVPNGGHYDGIVGVMSAVEVARSLREAGVELDHPLEVIVWSNEEGGKNGSRSFTGAVADREMALPSLGAKTIGEGIAFLGGDPQHLAANIRHAGGISGYIELHVEQGAMLDRDGIAIGVVEGIVGIKRWYITIEGFANHAGTTPMDQRQDALYPAALIIAEVRKIITDEPGRQVGTIGRLDVKPGAPNVIPGEVMFSLEIRDLDMNKVNRLFAMISAAATAIAEANETQISFNQYYESPAAPTDKRIMALVKQSADALGLSNIQMPSGAGHDAQSMKGIAPLGMIFVPSRAGISHAPGEFTGPQQITNGANVLLQTVVAMDRLLR</sequence>
<protein>
    <submittedName>
        <fullName evidence="7">Zn-dependent hydrolase</fullName>
    </submittedName>
</protein>
<evidence type="ECO:0000256" key="2">
    <source>
        <dbReference type="ARBA" id="ARBA00022801"/>
    </source>
</evidence>